<reference evidence="7" key="2">
    <citation type="submission" date="2018-03" db="EMBL/GenBank/DDBJ databases">
        <title>The Triticum urartu genome reveals the dynamic nature of wheat genome evolution.</title>
        <authorList>
            <person name="Ling H."/>
            <person name="Ma B."/>
            <person name="Shi X."/>
            <person name="Liu H."/>
            <person name="Dong L."/>
            <person name="Sun H."/>
            <person name="Cao Y."/>
            <person name="Gao Q."/>
            <person name="Zheng S."/>
            <person name="Li Y."/>
            <person name="Yu Y."/>
            <person name="Du H."/>
            <person name="Qi M."/>
            <person name="Li Y."/>
            <person name="Yu H."/>
            <person name="Cui Y."/>
            <person name="Wang N."/>
            <person name="Chen C."/>
            <person name="Wu H."/>
            <person name="Zhao Y."/>
            <person name="Zhang J."/>
            <person name="Li Y."/>
            <person name="Zhou W."/>
            <person name="Zhang B."/>
            <person name="Hu W."/>
            <person name="Eijk M."/>
            <person name="Tang J."/>
            <person name="Witsenboer H."/>
            <person name="Zhao S."/>
            <person name="Li Z."/>
            <person name="Zhang A."/>
            <person name="Wang D."/>
            <person name="Liang C."/>
        </authorList>
    </citation>
    <scope>NUCLEOTIDE SEQUENCE [LARGE SCALE GENOMIC DNA]</scope>
    <source>
        <strain evidence="7">cv. G1812</strain>
    </source>
</reference>
<evidence type="ECO:0000259" key="6">
    <source>
        <dbReference type="Pfam" id="PF00330"/>
    </source>
</evidence>
<dbReference type="SUPFAM" id="SSF53732">
    <property type="entry name" value="Aconitase iron-sulfur domain"/>
    <property type="match status" value="1"/>
</dbReference>
<evidence type="ECO:0000256" key="4">
    <source>
        <dbReference type="ARBA" id="ARBA00023239"/>
    </source>
</evidence>
<dbReference type="EnsemblPlants" id="TuG1812G0600000827.01.T03">
    <property type="protein sequence ID" value="TuG1812G0600000827.01.T03"/>
    <property type="gene ID" value="TuG1812G0600000827.01"/>
</dbReference>
<dbReference type="Gramene" id="TuG1812G0600000827.01.T03">
    <property type="protein sequence ID" value="TuG1812G0600000827.01.T03"/>
    <property type="gene ID" value="TuG1812G0600000827.01"/>
</dbReference>
<accession>A0A8R7URL1</accession>
<organism evidence="7 8">
    <name type="scientific">Triticum urartu</name>
    <name type="common">Red wild einkorn</name>
    <name type="synonym">Crithodium urartu</name>
    <dbReference type="NCBI Taxonomy" id="4572"/>
    <lineage>
        <taxon>Eukaryota</taxon>
        <taxon>Viridiplantae</taxon>
        <taxon>Streptophyta</taxon>
        <taxon>Embryophyta</taxon>
        <taxon>Tracheophyta</taxon>
        <taxon>Spermatophyta</taxon>
        <taxon>Magnoliopsida</taxon>
        <taxon>Liliopsida</taxon>
        <taxon>Poales</taxon>
        <taxon>Poaceae</taxon>
        <taxon>BOP clade</taxon>
        <taxon>Pooideae</taxon>
        <taxon>Triticodae</taxon>
        <taxon>Triticeae</taxon>
        <taxon>Triticinae</taxon>
        <taxon>Triticum</taxon>
    </lineage>
</organism>
<dbReference type="PANTHER" id="PTHR43822">
    <property type="entry name" value="HOMOACONITASE, MITOCHONDRIAL-RELATED"/>
    <property type="match status" value="1"/>
</dbReference>
<dbReference type="GO" id="GO:0051536">
    <property type="term" value="F:iron-sulfur cluster binding"/>
    <property type="evidence" value="ECO:0007669"/>
    <property type="project" value="UniProtKB-KW"/>
</dbReference>
<dbReference type="InterPro" id="IPR036008">
    <property type="entry name" value="Aconitase_4Fe-4S_dom"/>
</dbReference>
<evidence type="ECO:0000256" key="5">
    <source>
        <dbReference type="SAM" id="MobiDB-lite"/>
    </source>
</evidence>
<dbReference type="Gene3D" id="3.30.499.10">
    <property type="entry name" value="Aconitase, domain 3"/>
    <property type="match status" value="1"/>
</dbReference>
<dbReference type="GO" id="GO:0016829">
    <property type="term" value="F:lyase activity"/>
    <property type="evidence" value="ECO:0007669"/>
    <property type="project" value="UniProtKB-KW"/>
</dbReference>
<feature type="region of interest" description="Disordered" evidence="5">
    <location>
        <begin position="20"/>
        <end position="70"/>
    </location>
</feature>
<proteinExistence type="predicted"/>
<feature type="compositionally biased region" description="Low complexity" evidence="5">
    <location>
        <begin position="45"/>
        <end position="61"/>
    </location>
</feature>
<dbReference type="InterPro" id="IPR050067">
    <property type="entry name" value="IPM_dehydratase_rel_enz"/>
</dbReference>
<feature type="domain" description="Aconitase/3-isopropylmalate dehydratase large subunit alpha/beta/alpha" evidence="6">
    <location>
        <begin position="73"/>
        <end position="239"/>
    </location>
</feature>
<dbReference type="Pfam" id="PF00330">
    <property type="entry name" value="Aconitase"/>
    <property type="match status" value="1"/>
</dbReference>
<evidence type="ECO:0000256" key="2">
    <source>
        <dbReference type="ARBA" id="ARBA00023004"/>
    </source>
</evidence>
<dbReference type="GO" id="GO:0043436">
    <property type="term" value="P:oxoacid metabolic process"/>
    <property type="evidence" value="ECO:0007669"/>
    <property type="project" value="UniProtKB-ARBA"/>
</dbReference>
<protein>
    <recommendedName>
        <fullName evidence="6">Aconitase/3-isopropylmalate dehydratase large subunit alpha/beta/alpha domain-containing protein</fullName>
    </recommendedName>
</protein>
<evidence type="ECO:0000256" key="3">
    <source>
        <dbReference type="ARBA" id="ARBA00023014"/>
    </source>
</evidence>
<evidence type="ECO:0000256" key="1">
    <source>
        <dbReference type="ARBA" id="ARBA00022723"/>
    </source>
</evidence>
<dbReference type="InterPro" id="IPR001030">
    <property type="entry name" value="Acoase/IPM_deHydtase_lsu_aba"/>
</dbReference>
<keyword evidence="4" id="KW-0456">Lyase</keyword>
<keyword evidence="1" id="KW-0479">Metal-binding</keyword>
<gene>
    <name evidence="7" type="primary">LOC125512496</name>
</gene>
<evidence type="ECO:0000313" key="8">
    <source>
        <dbReference type="Proteomes" id="UP000015106"/>
    </source>
</evidence>
<reference evidence="8" key="1">
    <citation type="journal article" date="2013" name="Nature">
        <title>Draft genome of the wheat A-genome progenitor Triticum urartu.</title>
        <authorList>
            <person name="Ling H.Q."/>
            <person name="Zhao S."/>
            <person name="Liu D."/>
            <person name="Wang J."/>
            <person name="Sun H."/>
            <person name="Zhang C."/>
            <person name="Fan H."/>
            <person name="Li D."/>
            <person name="Dong L."/>
            <person name="Tao Y."/>
            <person name="Gao C."/>
            <person name="Wu H."/>
            <person name="Li Y."/>
            <person name="Cui Y."/>
            <person name="Guo X."/>
            <person name="Zheng S."/>
            <person name="Wang B."/>
            <person name="Yu K."/>
            <person name="Liang Q."/>
            <person name="Yang W."/>
            <person name="Lou X."/>
            <person name="Chen J."/>
            <person name="Feng M."/>
            <person name="Jian J."/>
            <person name="Zhang X."/>
            <person name="Luo G."/>
            <person name="Jiang Y."/>
            <person name="Liu J."/>
            <person name="Wang Z."/>
            <person name="Sha Y."/>
            <person name="Zhang B."/>
            <person name="Wu H."/>
            <person name="Tang D."/>
            <person name="Shen Q."/>
            <person name="Xue P."/>
            <person name="Zou S."/>
            <person name="Wang X."/>
            <person name="Liu X."/>
            <person name="Wang F."/>
            <person name="Yang Y."/>
            <person name="An X."/>
            <person name="Dong Z."/>
            <person name="Zhang K."/>
            <person name="Zhang X."/>
            <person name="Luo M.C."/>
            <person name="Dvorak J."/>
            <person name="Tong Y."/>
            <person name="Wang J."/>
            <person name="Yang H."/>
            <person name="Li Z."/>
            <person name="Wang D."/>
            <person name="Zhang A."/>
            <person name="Wang J."/>
        </authorList>
    </citation>
    <scope>NUCLEOTIDE SEQUENCE</scope>
    <source>
        <strain evidence="8">cv. G1812</strain>
    </source>
</reference>
<dbReference type="AlphaFoldDB" id="A0A8R7URL1"/>
<dbReference type="Proteomes" id="UP000015106">
    <property type="component" value="Chromosome 6"/>
</dbReference>
<reference evidence="7" key="3">
    <citation type="submission" date="2022-06" db="UniProtKB">
        <authorList>
            <consortium name="EnsemblPlants"/>
        </authorList>
    </citation>
    <scope>IDENTIFICATION</scope>
</reference>
<dbReference type="PRINTS" id="PR00415">
    <property type="entry name" value="ACONITASE"/>
</dbReference>
<evidence type="ECO:0000313" key="7">
    <source>
        <dbReference type="EnsemblPlants" id="TuG1812G0600000827.01.T03"/>
    </source>
</evidence>
<dbReference type="InterPro" id="IPR015931">
    <property type="entry name" value="Acnase/IPM_dHydase_lsu_aba_1/3"/>
</dbReference>
<sequence>MASISAAAKATSAAFAHKKELAAAAPQQQRLSAGASSRRARAGRVRAVATPTRAPRSPASTGSVKSPMTTTEKILARASERASLEPGENVWVDVDVLMTHDVCGPGTIGIFKQEFGEDAKVWDREKVVIIPDHYIFTSDERANRNVDILRDFCEEQKIKYFYDIKDLSDFRANPDYKGVCHIALAQEGHCRPGEVLLGTDSHTCNAGAFGQFATGIGNTDAGFVMGTGKALLKVCKHVKLLPDGI</sequence>
<keyword evidence="8" id="KW-1185">Reference proteome</keyword>
<keyword evidence="2" id="KW-0408">Iron</keyword>
<keyword evidence="3" id="KW-0411">Iron-sulfur</keyword>
<name>A0A8R7URL1_TRIUA</name>
<dbReference type="GO" id="GO:0046872">
    <property type="term" value="F:metal ion binding"/>
    <property type="evidence" value="ECO:0007669"/>
    <property type="project" value="UniProtKB-KW"/>
</dbReference>
<dbReference type="PANTHER" id="PTHR43822:SF2">
    <property type="entry name" value="HOMOACONITASE, MITOCHONDRIAL"/>
    <property type="match status" value="1"/>
</dbReference>